<evidence type="ECO:0000313" key="2">
    <source>
        <dbReference type="EMBL" id="KAK3350174.1"/>
    </source>
</evidence>
<name>A0AAJ0HG20_9PEZI</name>
<keyword evidence="3" id="KW-1185">Reference proteome</keyword>
<gene>
    <name evidence="2" type="ORF">B0T25DRAFT_549974</name>
</gene>
<evidence type="ECO:0000256" key="1">
    <source>
        <dbReference type="SAM" id="MobiDB-lite"/>
    </source>
</evidence>
<protein>
    <submittedName>
        <fullName evidence="2">Uncharacterized protein</fullName>
    </submittedName>
</protein>
<dbReference type="AlphaFoldDB" id="A0AAJ0HG20"/>
<feature type="compositionally biased region" description="Basic and acidic residues" evidence="1">
    <location>
        <begin position="191"/>
        <end position="219"/>
    </location>
</feature>
<dbReference type="EMBL" id="JAUIQD010000005">
    <property type="protein sequence ID" value="KAK3350174.1"/>
    <property type="molecule type" value="Genomic_DNA"/>
</dbReference>
<dbReference type="Proteomes" id="UP001275084">
    <property type="component" value="Unassembled WGS sequence"/>
</dbReference>
<feature type="region of interest" description="Disordered" evidence="1">
    <location>
        <begin position="161"/>
        <end position="219"/>
    </location>
</feature>
<reference evidence="2" key="1">
    <citation type="journal article" date="2023" name="Mol. Phylogenet. Evol.">
        <title>Genome-scale phylogeny and comparative genomics of the fungal order Sordariales.</title>
        <authorList>
            <person name="Hensen N."/>
            <person name="Bonometti L."/>
            <person name="Westerberg I."/>
            <person name="Brannstrom I.O."/>
            <person name="Guillou S."/>
            <person name="Cros-Aarteil S."/>
            <person name="Calhoun S."/>
            <person name="Haridas S."/>
            <person name="Kuo A."/>
            <person name="Mondo S."/>
            <person name="Pangilinan J."/>
            <person name="Riley R."/>
            <person name="LaButti K."/>
            <person name="Andreopoulos B."/>
            <person name="Lipzen A."/>
            <person name="Chen C."/>
            <person name="Yan M."/>
            <person name="Daum C."/>
            <person name="Ng V."/>
            <person name="Clum A."/>
            <person name="Steindorff A."/>
            <person name="Ohm R.A."/>
            <person name="Martin F."/>
            <person name="Silar P."/>
            <person name="Natvig D.O."/>
            <person name="Lalanne C."/>
            <person name="Gautier V."/>
            <person name="Ament-Velasquez S.L."/>
            <person name="Kruys A."/>
            <person name="Hutchinson M.I."/>
            <person name="Powell A.J."/>
            <person name="Barry K."/>
            <person name="Miller A.N."/>
            <person name="Grigoriev I.V."/>
            <person name="Debuchy R."/>
            <person name="Gladieux P."/>
            <person name="Hiltunen Thoren M."/>
            <person name="Johannesson H."/>
        </authorList>
    </citation>
    <scope>NUCLEOTIDE SEQUENCE</scope>
    <source>
        <strain evidence="2">CBS 955.72</strain>
    </source>
</reference>
<accession>A0AAJ0HG20</accession>
<comment type="caution">
    <text evidence="2">The sequence shown here is derived from an EMBL/GenBank/DDBJ whole genome shotgun (WGS) entry which is preliminary data.</text>
</comment>
<organism evidence="2 3">
    <name type="scientific">Lasiosphaeria hispida</name>
    <dbReference type="NCBI Taxonomy" id="260671"/>
    <lineage>
        <taxon>Eukaryota</taxon>
        <taxon>Fungi</taxon>
        <taxon>Dikarya</taxon>
        <taxon>Ascomycota</taxon>
        <taxon>Pezizomycotina</taxon>
        <taxon>Sordariomycetes</taxon>
        <taxon>Sordariomycetidae</taxon>
        <taxon>Sordariales</taxon>
        <taxon>Lasiosphaeriaceae</taxon>
        <taxon>Lasiosphaeria</taxon>
    </lineage>
</organism>
<sequence>MAGDLHETVIKGCETVVAEQLLDIRRGNNQVAAGLAQGVRPRGSVKVVNEDGGSHYCPDGSWSHKDAIELGVILDVSHSQQRQDLPFLADEYILGSNGLTQLVIGIDLEYQKNKGKEVRVMIWLKDFGNKLDCPGIQKVQGEVTISFAQLYEMVQEAEAMEQTRKRKRGSNEVLAGGNKQRMVYPSPERLTASDEKRFGVAEEEVEKQLSDQDGDYIPK</sequence>
<reference evidence="2" key="2">
    <citation type="submission" date="2023-06" db="EMBL/GenBank/DDBJ databases">
        <authorList>
            <consortium name="Lawrence Berkeley National Laboratory"/>
            <person name="Haridas S."/>
            <person name="Hensen N."/>
            <person name="Bonometti L."/>
            <person name="Westerberg I."/>
            <person name="Brannstrom I.O."/>
            <person name="Guillou S."/>
            <person name="Cros-Aarteil S."/>
            <person name="Calhoun S."/>
            <person name="Kuo A."/>
            <person name="Mondo S."/>
            <person name="Pangilinan J."/>
            <person name="Riley R."/>
            <person name="Labutti K."/>
            <person name="Andreopoulos B."/>
            <person name="Lipzen A."/>
            <person name="Chen C."/>
            <person name="Yanf M."/>
            <person name="Daum C."/>
            <person name="Ng V."/>
            <person name="Clum A."/>
            <person name="Steindorff A."/>
            <person name="Ohm R."/>
            <person name="Martin F."/>
            <person name="Silar P."/>
            <person name="Natvig D."/>
            <person name="Lalanne C."/>
            <person name="Gautier V."/>
            <person name="Ament-Velasquez S.L."/>
            <person name="Kruys A."/>
            <person name="Hutchinson M.I."/>
            <person name="Powell A.J."/>
            <person name="Barry K."/>
            <person name="Miller A.N."/>
            <person name="Grigoriev I.V."/>
            <person name="Debuchy R."/>
            <person name="Gladieux P."/>
            <person name="Thoren M.H."/>
            <person name="Johannesson H."/>
        </authorList>
    </citation>
    <scope>NUCLEOTIDE SEQUENCE</scope>
    <source>
        <strain evidence="2">CBS 955.72</strain>
    </source>
</reference>
<evidence type="ECO:0000313" key="3">
    <source>
        <dbReference type="Proteomes" id="UP001275084"/>
    </source>
</evidence>
<proteinExistence type="predicted"/>